<evidence type="ECO:0000313" key="3">
    <source>
        <dbReference type="Proteomes" id="UP001432222"/>
    </source>
</evidence>
<dbReference type="RefSeq" id="WP_328954066.1">
    <property type="nucleotide sequence ID" value="NZ_CP108110.1"/>
</dbReference>
<name>A0ABZ1TXD1_9ACTN</name>
<keyword evidence="3" id="KW-1185">Reference proteome</keyword>
<keyword evidence="2" id="KW-0067">ATP-binding</keyword>
<evidence type="ECO:0000313" key="2">
    <source>
        <dbReference type="EMBL" id="WUQ83030.1"/>
    </source>
</evidence>
<dbReference type="InterPro" id="IPR038461">
    <property type="entry name" value="Schlafen_AlbA_2_dom_sf"/>
</dbReference>
<dbReference type="Pfam" id="PF04326">
    <property type="entry name" value="SLFN_AlbA_2"/>
    <property type="match status" value="1"/>
</dbReference>
<dbReference type="InterPro" id="IPR007421">
    <property type="entry name" value="Schlafen_AlbA_2_dom"/>
</dbReference>
<protein>
    <submittedName>
        <fullName evidence="2">ATP-binding protein</fullName>
    </submittedName>
</protein>
<dbReference type="Gene3D" id="3.30.950.30">
    <property type="entry name" value="Schlafen, AAA domain"/>
    <property type="match status" value="1"/>
</dbReference>
<feature type="domain" description="Schlafen AlbA-2" evidence="1">
    <location>
        <begin position="26"/>
        <end position="136"/>
    </location>
</feature>
<sequence length="333" mass="36507">MTISDLESAHREAVSGNLGAFIDLPESSWLDAKSGIYPLNDQRGTGRAELCKDVAAMANAVGGLIIIGLRTEIHGGQELISARAPVPSTVADPKQHRDLVAQDIRPPVRDLEITWVPDTDDRGYLVIYVPRQRAADKPFVVPAHDAKGRAGIAVPIRSADGTDWHDAADLQRLLALGWATAASTALDPSPQERADHAMAQRLLRAIPVDASWIKNLRHGAPFSRVPASTARAVDTAAGVLSDEAVTFLDTETAAIHKEFTAAVIDLSDRFQSLFAPRQGPMTYFEVPPEWKGENPDRYYSRLSELRRSADHLLDTYRRWVNQLNAKGFMNAHV</sequence>
<gene>
    <name evidence="2" type="ORF">OHA16_08615</name>
</gene>
<dbReference type="EMBL" id="CP108110">
    <property type="protein sequence ID" value="WUQ83030.1"/>
    <property type="molecule type" value="Genomic_DNA"/>
</dbReference>
<proteinExistence type="predicted"/>
<keyword evidence="2" id="KW-0547">Nucleotide-binding</keyword>
<reference evidence="2" key="1">
    <citation type="submission" date="2022-10" db="EMBL/GenBank/DDBJ databases">
        <title>The complete genomes of actinobacterial strains from the NBC collection.</title>
        <authorList>
            <person name="Joergensen T.S."/>
            <person name="Alvarez Arevalo M."/>
            <person name="Sterndorff E.B."/>
            <person name="Faurdal D."/>
            <person name="Vuksanovic O."/>
            <person name="Mourched A.-S."/>
            <person name="Charusanti P."/>
            <person name="Shaw S."/>
            <person name="Blin K."/>
            <person name="Weber T."/>
        </authorList>
    </citation>
    <scope>NUCLEOTIDE SEQUENCE</scope>
    <source>
        <strain evidence="2">NBC_00222</strain>
    </source>
</reference>
<dbReference type="GO" id="GO:0005524">
    <property type="term" value="F:ATP binding"/>
    <property type="evidence" value="ECO:0007669"/>
    <property type="project" value="UniProtKB-KW"/>
</dbReference>
<accession>A0ABZ1TXD1</accession>
<evidence type="ECO:0000259" key="1">
    <source>
        <dbReference type="Pfam" id="PF04326"/>
    </source>
</evidence>
<organism evidence="2 3">
    <name type="scientific">Kitasatospora purpeofusca</name>
    <dbReference type="NCBI Taxonomy" id="67352"/>
    <lineage>
        <taxon>Bacteria</taxon>
        <taxon>Bacillati</taxon>
        <taxon>Actinomycetota</taxon>
        <taxon>Actinomycetes</taxon>
        <taxon>Kitasatosporales</taxon>
        <taxon>Streptomycetaceae</taxon>
        <taxon>Kitasatospora</taxon>
    </lineage>
</organism>
<dbReference type="Proteomes" id="UP001432222">
    <property type="component" value="Chromosome"/>
</dbReference>